<feature type="domain" description="Protein kinase" evidence="4">
    <location>
        <begin position="1"/>
        <end position="261"/>
    </location>
</feature>
<gene>
    <name evidence="5" type="ORF">TeGR_g1388</name>
</gene>
<keyword evidence="1" id="KW-0547">Nucleotide-binding</keyword>
<evidence type="ECO:0000313" key="6">
    <source>
        <dbReference type="Proteomes" id="UP001165060"/>
    </source>
</evidence>
<dbReference type="Gene3D" id="1.10.510.10">
    <property type="entry name" value="Transferase(Phosphotransferase) domain 1"/>
    <property type="match status" value="1"/>
</dbReference>
<dbReference type="InterPro" id="IPR008271">
    <property type="entry name" value="Ser/Thr_kinase_AS"/>
</dbReference>
<feature type="compositionally biased region" description="Low complexity" evidence="3">
    <location>
        <begin position="496"/>
        <end position="514"/>
    </location>
</feature>
<dbReference type="SUPFAM" id="SSF56112">
    <property type="entry name" value="Protein kinase-like (PK-like)"/>
    <property type="match status" value="1"/>
</dbReference>
<dbReference type="InterPro" id="IPR050117">
    <property type="entry name" value="MAPK"/>
</dbReference>
<dbReference type="InterPro" id="IPR000719">
    <property type="entry name" value="Prot_kinase_dom"/>
</dbReference>
<dbReference type="Gene3D" id="3.30.200.20">
    <property type="entry name" value="Phosphorylase Kinase, domain 1"/>
    <property type="match status" value="1"/>
</dbReference>
<comment type="caution">
    <text evidence="5">The sequence shown here is derived from an EMBL/GenBank/DDBJ whole genome shotgun (WGS) entry which is preliminary data.</text>
</comment>
<dbReference type="Pfam" id="PF00069">
    <property type="entry name" value="Pkinase"/>
    <property type="match status" value="1"/>
</dbReference>
<feature type="compositionally biased region" description="Low complexity" evidence="3">
    <location>
        <begin position="313"/>
        <end position="337"/>
    </location>
</feature>
<feature type="compositionally biased region" description="Basic and acidic residues" evidence="3">
    <location>
        <begin position="578"/>
        <end position="595"/>
    </location>
</feature>
<dbReference type="PROSITE" id="PS50011">
    <property type="entry name" value="PROTEIN_KINASE_DOM"/>
    <property type="match status" value="1"/>
</dbReference>
<dbReference type="CDD" id="cd07834">
    <property type="entry name" value="STKc_MAPK"/>
    <property type="match status" value="1"/>
</dbReference>
<evidence type="ECO:0000256" key="1">
    <source>
        <dbReference type="ARBA" id="ARBA00022741"/>
    </source>
</evidence>
<dbReference type="Proteomes" id="UP001165060">
    <property type="component" value="Unassembled WGS sequence"/>
</dbReference>
<dbReference type="EMBL" id="BRYB01000979">
    <property type="protein sequence ID" value="GMI41136.1"/>
    <property type="molecule type" value="Genomic_DNA"/>
</dbReference>
<accession>A0ABQ6N6T6</accession>
<name>A0ABQ6N6T6_9STRA</name>
<keyword evidence="6" id="KW-1185">Reference proteome</keyword>
<feature type="compositionally biased region" description="Basic and acidic residues" evidence="3">
    <location>
        <begin position="358"/>
        <end position="414"/>
    </location>
</feature>
<keyword evidence="2" id="KW-0067">ATP-binding</keyword>
<dbReference type="SMART" id="SM00220">
    <property type="entry name" value="S_TKc"/>
    <property type="match status" value="1"/>
</dbReference>
<feature type="region of interest" description="Disordered" evidence="3">
    <location>
        <begin position="308"/>
        <end position="595"/>
    </location>
</feature>
<protein>
    <recommendedName>
        <fullName evidence="4">Protein kinase domain-containing protein</fullName>
    </recommendedName>
</protein>
<reference evidence="5 6" key="1">
    <citation type="journal article" date="2023" name="Commun. Biol.">
        <title>Genome analysis of Parmales, the sister group of diatoms, reveals the evolutionary specialization of diatoms from phago-mixotrophs to photoautotrophs.</title>
        <authorList>
            <person name="Ban H."/>
            <person name="Sato S."/>
            <person name="Yoshikawa S."/>
            <person name="Yamada K."/>
            <person name="Nakamura Y."/>
            <person name="Ichinomiya M."/>
            <person name="Sato N."/>
            <person name="Blanc-Mathieu R."/>
            <person name="Endo H."/>
            <person name="Kuwata A."/>
            <person name="Ogata H."/>
        </authorList>
    </citation>
    <scope>NUCLEOTIDE SEQUENCE [LARGE SCALE GENOMIC DNA]</scope>
</reference>
<dbReference type="PROSITE" id="PS00108">
    <property type="entry name" value="PROTEIN_KINASE_ST"/>
    <property type="match status" value="1"/>
</dbReference>
<dbReference type="PANTHER" id="PTHR24055">
    <property type="entry name" value="MITOGEN-ACTIVATED PROTEIN KINASE"/>
    <property type="match status" value="1"/>
</dbReference>
<sequence length="595" mass="66698">MAAHAQDAKHILREVRLMRYLGVHENIITLQNLSMREADDEIYIMMDLLDSDLHRIIQSSQSLSDAHHRYFMYQLLKGVNYLHKHNVIHRDLKPGNLLVTRNCELRITDFGLARLKPTREGEGGEEIEEAMTEHVVTRWYRPPELMLCPDGLYTSAVDIWSVGCIFAELLGRKPLFPGKNFVHQLTLIFDIIGSPRPSQVSHIKSSQAKKFLASVQGKQKVDFETLYPSCNSTAIDLLKKMLSFEPGERLSAAAALNHPYFDNLRASNKQAPEPAVRSDFEFDFESQNLSRGRLKALITEEVRGVQRARRAADNQANAAAHSSNPTAPAASSSAAVARAKERKQVSNRATERAAQIQREMEAEKEKEREREKEKEERKRQRQLLQERRLAEIEKERVALNLRKKEQEDAEKFVAEEAPTPKMRHERRAGQDENKRPSHANGVNKAAVGKGPDESPPPPLPARKASSRYSEYAMNIAQGISKAPPVPARRDLSKPTKSSAAASRYSSSASGSRNKAGAERERSSSAGGDGLYGGPVGAPRMRPSIYGEKRGEREGAAAAEVKRRPSGTVAKSPKFSLSRLERRARDRERERRGQAV</sequence>
<feature type="compositionally biased region" description="Gly residues" evidence="3">
    <location>
        <begin position="526"/>
        <end position="535"/>
    </location>
</feature>
<feature type="compositionally biased region" description="Basic and acidic residues" evidence="3">
    <location>
        <begin position="546"/>
        <end position="562"/>
    </location>
</feature>
<evidence type="ECO:0000259" key="4">
    <source>
        <dbReference type="PROSITE" id="PS50011"/>
    </source>
</evidence>
<evidence type="ECO:0000256" key="3">
    <source>
        <dbReference type="SAM" id="MobiDB-lite"/>
    </source>
</evidence>
<proteinExistence type="predicted"/>
<dbReference type="InterPro" id="IPR011009">
    <property type="entry name" value="Kinase-like_dom_sf"/>
</dbReference>
<organism evidence="5 6">
    <name type="scientific">Tetraparma gracilis</name>
    <dbReference type="NCBI Taxonomy" id="2962635"/>
    <lineage>
        <taxon>Eukaryota</taxon>
        <taxon>Sar</taxon>
        <taxon>Stramenopiles</taxon>
        <taxon>Ochrophyta</taxon>
        <taxon>Bolidophyceae</taxon>
        <taxon>Parmales</taxon>
        <taxon>Triparmaceae</taxon>
        <taxon>Tetraparma</taxon>
    </lineage>
</organism>
<evidence type="ECO:0000313" key="5">
    <source>
        <dbReference type="EMBL" id="GMI41136.1"/>
    </source>
</evidence>
<evidence type="ECO:0000256" key="2">
    <source>
        <dbReference type="ARBA" id="ARBA00022840"/>
    </source>
</evidence>